<gene>
    <name evidence="7" type="primary">MRPL15</name>
    <name evidence="7" type="ORF">g.7475</name>
</gene>
<sequence>MDSARASLKLLKSLPRFTEQNLTRNPYKPKIQFMRGQRRSRWPPKSNEERSRWHPIGYEQGRCPWYLRVPAERYYENFDARRQYPPLNLQQLQMMCDMNLIDTNKPVDLATLCNTNHYQIQVTDNHYGVHLTSGGIDNFYACLNIEVQYAKEPVIAAIERNGGRITTAYFDIKSVSCLADPYKFFKKGEPIPKRMLPPPNAIDYYTDPKNRGYLADPAEVEKERQILAQKYGYEIPFIDNDCLKMRKHKHQVFFGLEPGYVINLVDREILEPLDEDLREYYNLC</sequence>
<dbReference type="GO" id="GO:0006412">
    <property type="term" value="P:translation"/>
    <property type="evidence" value="ECO:0007669"/>
    <property type="project" value="InterPro"/>
</dbReference>
<dbReference type="AlphaFoldDB" id="A0A6G1SL44"/>
<dbReference type="PANTHER" id="PTHR12934">
    <property type="entry name" value="50S RIBOSOMAL PROTEIN L15"/>
    <property type="match status" value="1"/>
</dbReference>
<dbReference type="InterPro" id="IPR036227">
    <property type="entry name" value="Ribosomal_uL15/eL18_sf"/>
</dbReference>
<evidence type="ECO:0000256" key="3">
    <source>
        <dbReference type="ARBA" id="ARBA00023274"/>
    </source>
</evidence>
<comment type="similarity">
    <text evidence="1">Belongs to the universal ribosomal protein uL15 family.</text>
</comment>
<organism evidence="7">
    <name type="scientific">Aceria tosichella</name>
    <name type="common">wheat curl mite</name>
    <dbReference type="NCBI Taxonomy" id="561515"/>
    <lineage>
        <taxon>Eukaryota</taxon>
        <taxon>Metazoa</taxon>
        <taxon>Ecdysozoa</taxon>
        <taxon>Arthropoda</taxon>
        <taxon>Chelicerata</taxon>
        <taxon>Arachnida</taxon>
        <taxon>Acari</taxon>
        <taxon>Acariformes</taxon>
        <taxon>Trombidiformes</taxon>
        <taxon>Prostigmata</taxon>
        <taxon>Eupodina</taxon>
        <taxon>Eriophyoidea</taxon>
        <taxon>Eriophyidae</taxon>
        <taxon>Eriophyinae</taxon>
        <taxon>Aceriini</taxon>
        <taxon>Aceria</taxon>
    </lineage>
</organism>
<dbReference type="GO" id="GO:0005762">
    <property type="term" value="C:mitochondrial large ribosomal subunit"/>
    <property type="evidence" value="ECO:0007669"/>
    <property type="project" value="TreeGrafter"/>
</dbReference>
<keyword evidence="2 7" id="KW-0689">Ribosomal protein</keyword>
<dbReference type="EMBL" id="GGYP01005859">
    <property type="protein sequence ID" value="MDE50630.1"/>
    <property type="molecule type" value="Transcribed_RNA"/>
</dbReference>
<dbReference type="GO" id="GO:0003735">
    <property type="term" value="F:structural constituent of ribosome"/>
    <property type="evidence" value="ECO:0007669"/>
    <property type="project" value="InterPro"/>
</dbReference>
<name>A0A6G1SL44_9ACAR</name>
<proteinExistence type="inferred from homology"/>
<dbReference type="SUPFAM" id="SSF52080">
    <property type="entry name" value="Ribosomal proteins L15p and L18e"/>
    <property type="match status" value="1"/>
</dbReference>
<dbReference type="InterPro" id="IPR005749">
    <property type="entry name" value="Ribosomal_uL15_bac-type"/>
</dbReference>
<dbReference type="Pfam" id="PF00828">
    <property type="entry name" value="Ribosomal_L27A"/>
    <property type="match status" value="1"/>
</dbReference>
<evidence type="ECO:0000256" key="1">
    <source>
        <dbReference type="ARBA" id="ARBA00007320"/>
    </source>
</evidence>
<keyword evidence="3" id="KW-0687">Ribonucleoprotein</keyword>
<evidence type="ECO:0000313" key="7">
    <source>
        <dbReference type="EMBL" id="MDE50630.1"/>
    </source>
</evidence>
<reference evidence="7" key="1">
    <citation type="submission" date="2018-10" db="EMBL/GenBank/DDBJ databases">
        <title>Transcriptome assembly of Aceria tosichella (Wheat curl mite) Type 2.</title>
        <authorList>
            <person name="Scully E.D."/>
            <person name="Geib S.M."/>
            <person name="Palmer N.A."/>
            <person name="Gupta A.K."/>
            <person name="Sarath G."/>
            <person name="Tatineni S."/>
        </authorList>
    </citation>
    <scope>NUCLEOTIDE SEQUENCE</scope>
    <source>
        <strain evidence="7">LincolnNE</strain>
    </source>
</reference>
<evidence type="ECO:0000259" key="6">
    <source>
        <dbReference type="Pfam" id="PF00828"/>
    </source>
</evidence>
<evidence type="ECO:0000256" key="5">
    <source>
        <dbReference type="ARBA" id="ARBA00035423"/>
    </source>
</evidence>
<dbReference type="InterPro" id="IPR021131">
    <property type="entry name" value="Ribosomal_uL15/eL18"/>
</dbReference>
<feature type="domain" description="Large ribosomal subunit protein uL15/eL18" evidence="6">
    <location>
        <begin position="86"/>
        <end position="166"/>
    </location>
</feature>
<dbReference type="PANTHER" id="PTHR12934:SF11">
    <property type="entry name" value="LARGE RIBOSOMAL SUBUNIT PROTEIN UL15M"/>
    <property type="match status" value="1"/>
</dbReference>
<evidence type="ECO:0000256" key="2">
    <source>
        <dbReference type="ARBA" id="ARBA00022980"/>
    </source>
</evidence>
<protein>
    <recommendedName>
        <fullName evidence="4">Large ribosomal subunit protein uL15m</fullName>
    </recommendedName>
    <alternativeName>
        <fullName evidence="5">39S ribosomal protein L15, mitochondrial</fullName>
    </alternativeName>
</protein>
<evidence type="ECO:0000256" key="4">
    <source>
        <dbReference type="ARBA" id="ARBA00035299"/>
    </source>
</evidence>
<accession>A0A6G1SL44</accession>